<comment type="catalytic activity">
    <reaction evidence="15">
        <text>N,1-dihexadecanoyl-2-(9Z,12Z-octadecadienoyl)-sn-glycero-3-phosphoethanolamine + H2O = 1-hexadecanoyl-2-(9Z,12Z-octadecadienoyl)-sn-glycero-3-phosphate + N-hexadecanoylethanolamine + H(+)</text>
        <dbReference type="Rhea" id="RHEA:45596"/>
        <dbReference type="ChEBI" id="CHEBI:15377"/>
        <dbReference type="ChEBI" id="CHEBI:15378"/>
        <dbReference type="ChEBI" id="CHEBI:71464"/>
        <dbReference type="ChEBI" id="CHEBI:72860"/>
        <dbReference type="ChEBI" id="CHEBI:85334"/>
    </reaction>
    <physiologicalReaction direction="left-to-right" evidence="15">
        <dbReference type="Rhea" id="RHEA:45597"/>
    </physiologicalReaction>
</comment>
<evidence type="ECO:0000259" key="27">
    <source>
        <dbReference type="Pfam" id="PF12706"/>
    </source>
</evidence>
<evidence type="ECO:0000256" key="11">
    <source>
        <dbReference type="ARBA" id="ARBA00047528"/>
    </source>
</evidence>
<feature type="binding site" evidence="25">
    <location>
        <position position="143"/>
    </location>
    <ligand>
        <name>deoxycholate</name>
        <dbReference type="ChEBI" id="CHEBI:23614"/>
    </ligand>
</feature>
<keyword evidence="24" id="KW-0862">Zinc</keyword>
<dbReference type="InterPro" id="IPR001279">
    <property type="entry name" value="Metallo-B-lactamas"/>
</dbReference>
<comment type="catalytic activity">
    <reaction evidence="12">
        <text>N-tetradecanoyl-1,2-di-(9Z-octadecenoyl)-sn-glycero-3-phosphoethanolamine + H2O = N-tetradecanoylethanolamine + 1,2-di-(9Z-octadecenoyl)-sn-glycero-3-phosphate + H(+)</text>
        <dbReference type="Rhea" id="RHEA:45552"/>
        <dbReference type="ChEBI" id="CHEBI:15377"/>
        <dbReference type="ChEBI" id="CHEBI:15378"/>
        <dbReference type="ChEBI" id="CHEBI:74546"/>
        <dbReference type="ChEBI" id="CHEBI:85262"/>
        <dbReference type="ChEBI" id="CHEBI:85293"/>
    </reaction>
    <physiologicalReaction direction="left-to-right" evidence="12">
        <dbReference type="Rhea" id="RHEA:45553"/>
    </physiologicalReaction>
</comment>
<evidence type="ECO:0000256" key="25">
    <source>
        <dbReference type="PIRSR" id="PIRSR038896-52"/>
    </source>
</evidence>
<reference evidence="28 29" key="1">
    <citation type="journal article" date="2023" name="Genes (Basel)">
        <title>Chromosome-Level Genome Assembly and Circadian Gene Repertoire of the Patagonia Blennie Eleginops maclovinus-The Closest Ancestral Proxy of Antarctic Cryonotothenioids.</title>
        <authorList>
            <person name="Cheng C.C."/>
            <person name="Rivera-Colon A.G."/>
            <person name="Minhas B.F."/>
            <person name="Wilson L."/>
            <person name="Rayamajhi N."/>
            <person name="Vargas-Chacoff L."/>
            <person name="Catchen J.M."/>
        </authorList>
    </citation>
    <scope>NUCLEOTIDE SEQUENCE [LARGE SCALE GENOMIC DNA]</scope>
    <source>
        <strain evidence="28">JMC-PN-2008</strain>
    </source>
</reference>
<evidence type="ECO:0000256" key="13">
    <source>
        <dbReference type="ARBA" id="ARBA00047926"/>
    </source>
</evidence>
<dbReference type="AlphaFoldDB" id="A0AAN8ABG3"/>
<reference evidence="28 29" key="2">
    <citation type="journal article" date="2023" name="Mol. Biol. Evol.">
        <title>Genomics of Secondarily Temperate Adaptation in the Only Non-Antarctic Icefish.</title>
        <authorList>
            <person name="Rivera-Colon A.G."/>
            <person name="Rayamajhi N."/>
            <person name="Minhas B.F."/>
            <person name="Madrigal G."/>
            <person name="Bilyk K.T."/>
            <person name="Yoon V."/>
            <person name="Hune M."/>
            <person name="Gregory S."/>
            <person name="Cheng C.H.C."/>
            <person name="Catchen J.M."/>
        </authorList>
    </citation>
    <scope>NUCLEOTIDE SEQUENCE [LARGE SCALE GENOMIC DNA]</scope>
    <source>
        <strain evidence="28">JMC-PN-2008</strain>
    </source>
</reference>
<sequence length="281" mass="31309">MYQPVKRLWTMSSPCWNRTLSRTRTSLSLAPGLRVTWLGHATVLVEMDGLISSQTQYSARGPPPSNSWVPKGTEGPPCTVEQLPRIDAVVISHSHYDHLDAGSVASLNAPLRRGATLVRAPGTVSPGHDDVTFVCTPSQHWSKRTALDDNKSLWGSWSILGPDHRFFFAGDTGYCASFQEIGRRFGPFDLAAIPIGAYLPRDMMQGQHVNPEEAVQVHQDLQAKQSVAIHWGTFALAYEYYLEPPVRLREVLEQKGLMPESFFTLHHGESRLISSQEDVFD</sequence>
<comment type="catalytic activity">
    <reaction evidence="16">
        <text>N-decanoyl-1-hexadecanoyl-2-(9Z,12Z-octadecadienoyl)-sn-glycero-3-phosphoethanolamine + H2O = N-decanoyl ethanolamine + 1-hexadecanoyl-2-(9Z,12Z-octadecadienoyl)-sn-glycero-3-phosphate + H(+)</text>
        <dbReference type="Rhea" id="RHEA:45608"/>
        <dbReference type="ChEBI" id="CHEBI:15377"/>
        <dbReference type="ChEBI" id="CHEBI:15378"/>
        <dbReference type="ChEBI" id="CHEBI:72860"/>
        <dbReference type="ChEBI" id="CHEBI:85295"/>
        <dbReference type="ChEBI" id="CHEBI:85301"/>
    </reaction>
    <physiologicalReaction direction="left-to-right" evidence="16">
        <dbReference type="Rhea" id="RHEA:45609"/>
    </physiologicalReaction>
</comment>
<feature type="binding site" evidence="24">
    <location>
        <position position="93"/>
    </location>
    <ligand>
        <name>Zn(2+)</name>
        <dbReference type="ChEBI" id="CHEBI:29105"/>
        <label>1</label>
    </ligand>
</feature>
<feature type="binding site" evidence="25">
    <location>
        <position position="147"/>
    </location>
    <ligand>
        <name>deoxycholate</name>
        <dbReference type="ChEBI" id="CHEBI:23614"/>
    </ligand>
</feature>
<dbReference type="Gene3D" id="3.60.15.10">
    <property type="entry name" value="Ribonuclease Z/Hydroxyacylglutathione hydrolase-like"/>
    <property type="match status" value="2"/>
</dbReference>
<evidence type="ECO:0000313" key="29">
    <source>
        <dbReference type="Proteomes" id="UP001346869"/>
    </source>
</evidence>
<evidence type="ECO:0000256" key="6">
    <source>
        <dbReference type="ARBA" id="ARBA00045525"/>
    </source>
</evidence>
<evidence type="ECO:0000256" key="8">
    <source>
        <dbReference type="ARBA" id="ARBA00047399"/>
    </source>
</evidence>
<keyword evidence="24" id="KW-0479">Metal-binding</keyword>
<dbReference type="InterPro" id="IPR036866">
    <property type="entry name" value="RibonucZ/Hydroxyglut_hydro"/>
</dbReference>
<dbReference type="EC" id="3.1.4.54" evidence="3"/>
<keyword evidence="5" id="KW-0443">Lipid metabolism</keyword>
<dbReference type="EMBL" id="JAUZQC010000024">
    <property type="protein sequence ID" value="KAK5848832.1"/>
    <property type="molecule type" value="Genomic_DNA"/>
</dbReference>
<evidence type="ECO:0000256" key="5">
    <source>
        <dbReference type="ARBA" id="ARBA00022668"/>
    </source>
</evidence>
<comment type="catalytic activity">
    <reaction evidence="7">
        <text>N-(5Z,8Z,11Z,14Z-eicosatetraenoyl)-1-(9Z-octadecenoyl)-sn-glycero-3-phosphoethanolamine + H2O = N-(5Z,8Z,11Z,14Z-eicosatetraenoyl)-ethanolamine + 1-(9Z-octadecenoyl)-sn-glycero-3-phosphate + H(+)</text>
        <dbReference type="Rhea" id="RHEA:45544"/>
        <dbReference type="ChEBI" id="CHEBI:2700"/>
        <dbReference type="ChEBI" id="CHEBI:15377"/>
        <dbReference type="ChEBI" id="CHEBI:15378"/>
        <dbReference type="ChEBI" id="CHEBI:74544"/>
        <dbReference type="ChEBI" id="CHEBI:85223"/>
    </reaction>
    <physiologicalReaction direction="left-to-right" evidence="7">
        <dbReference type="Rhea" id="RHEA:45545"/>
    </physiologicalReaction>
</comment>
<comment type="catalytic activity">
    <reaction evidence="14">
        <text>N-(5Z,8Z,11Z,14Z-eicosatetraenoyl)-1,2-di-(9Z-octadecenoyl)-sn-glycero-3-phosphoethanolamine + H2O = N-(5Z,8Z,11Z,14Z-eicosatetraenoyl)-ethanolamine + 1,2-di-(9Z-octadecenoyl)-sn-glycero-3-phosphate + H(+)</text>
        <dbReference type="Rhea" id="RHEA:45528"/>
        <dbReference type="ChEBI" id="CHEBI:2700"/>
        <dbReference type="ChEBI" id="CHEBI:15377"/>
        <dbReference type="ChEBI" id="CHEBI:15378"/>
        <dbReference type="ChEBI" id="CHEBI:74546"/>
        <dbReference type="ChEBI" id="CHEBI:85277"/>
    </reaction>
    <physiologicalReaction direction="left-to-right" evidence="14">
        <dbReference type="Rhea" id="RHEA:45529"/>
    </physiologicalReaction>
</comment>
<feature type="binding site" evidence="23">
    <location>
        <position position="208"/>
    </location>
    <ligand>
        <name>an N-acyl-1,2-diacyl-sn-glycero-3-phosphoethanolamine</name>
        <dbReference type="ChEBI" id="CHEBI:62537"/>
    </ligand>
</feature>
<dbReference type="PANTHER" id="PTHR15032:SF4">
    <property type="entry name" value="N-ACYL-PHOSPHATIDYLETHANOLAMINE-HYDROLYZING PHOSPHOLIPASE D"/>
    <property type="match status" value="1"/>
</dbReference>
<comment type="catalytic activity">
    <reaction evidence="18">
        <text>N,1,2-tri-(9Z-octadecenoyl)-sn-glycero-3-phosphoethanolamine + H2O = N-(9Z-octadecenoyl) ethanolamine + 1,2-di-(9Z-octadecenoyl)-sn-glycero-3-phosphate + H(+)</text>
        <dbReference type="Rhea" id="RHEA:45532"/>
        <dbReference type="ChEBI" id="CHEBI:15377"/>
        <dbReference type="ChEBI" id="CHEBI:15378"/>
        <dbReference type="ChEBI" id="CHEBI:71466"/>
        <dbReference type="ChEBI" id="CHEBI:74546"/>
        <dbReference type="ChEBI" id="CHEBI:85291"/>
    </reaction>
    <physiologicalReaction direction="left-to-right" evidence="18">
        <dbReference type="Rhea" id="RHEA:45533"/>
    </physiologicalReaction>
</comment>
<gene>
    <name evidence="28" type="ORF">PBY51_008524</name>
</gene>
<evidence type="ECO:0000256" key="16">
    <source>
        <dbReference type="ARBA" id="ARBA00048371"/>
    </source>
</evidence>
<evidence type="ECO:0000256" key="22">
    <source>
        <dbReference type="ARBA" id="ARBA00049463"/>
    </source>
</evidence>
<comment type="catalytic activity">
    <reaction evidence="10">
        <text>N-hexadecanoyl-1,2-di-(9Z-octadecenoyl)-sn-glycero-3-phosphoethanolamine + H2O = N-hexadecanoylethanolamine + 1,2-di-(9Z-octadecenoyl)-sn-glycero-3-phosphate + H(+)</text>
        <dbReference type="Rhea" id="RHEA:45540"/>
        <dbReference type="ChEBI" id="CHEBI:15377"/>
        <dbReference type="ChEBI" id="CHEBI:15378"/>
        <dbReference type="ChEBI" id="CHEBI:71464"/>
        <dbReference type="ChEBI" id="CHEBI:74546"/>
        <dbReference type="ChEBI" id="CHEBI:78097"/>
    </reaction>
    <physiologicalReaction direction="left-to-right" evidence="10">
        <dbReference type="Rhea" id="RHEA:45541"/>
    </physiologicalReaction>
</comment>
<evidence type="ECO:0000256" key="24">
    <source>
        <dbReference type="PIRSR" id="PIRSR038896-51"/>
    </source>
</evidence>
<evidence type="ECO:0000256" key="15">
    <source>
        <dbReference type="ARBA" id="ARBA00048295"/>
    </source>
</evidence>
<protein>
    <recommendedName>
        <fullName evidence="4">N-acyl-phosphatidylethanolamine-hydrolyzing phospholipase D</fullName>
        <ecNumber evidence="3">3.1.4.54</ecNumber>
    </recommendedName>
</protein>
<evidence type="ECO:0000256" key="1">
    <source>
        <dbReference type="ARBA" id="ARBA00010127"/>
    </source>
</evidence>
<comment type="catalytic activity">
    <reaction evidence="22">
        <text>N-octanoyl-1-hexadecanoyl-2-(9Z,12Z-octadecadienoyl)-sn-glycero-3-phosphoethanolamine + H2O = N-octanoyl ethanolamine + 1-hexadecanoyl-2-(9Z,12Z-octadecadienoyl)-sn-glycero-3-phosphate + H(+)</text>
        <dbReference type="Rhea" id="RHEA:45612"/>
        <dbReference type="ChEBI" id="CHEBI:15377"/>
        <dbReference type="ChEBI" id="CHEBI:15378"/>
        <dbReference type="ChEBI" id="CHEBI:72860"/>
        <dbReference type="ChEBI" id="CHEBI:85296"/>
        <dbReference type="ChEBI" id="CHEBI:85302"/>
    </reaction>
    <physiologicalReaction direction="left-to-right" evidence="22">
        <dbReference type="Rhea" id="RHEA:45613"/>
    </physiologicalReaction>
</comment>
<comment type="catalytic activity">
    <reaction evidence="20">
        <text>N-butanoyl-1-hexadecanoyl-2-(9Z,12Z-octadecadienoyl)-sn-glycero-3-phosphoethanolamine + H2O = N-butanoyl ethanolamine + 1-hexadecanoyl-2-(9Z,12Z-octadecadienoyl)-sn-glycero-3-phosphate + H(+)</text>
        <dbReference type="Rhea" id="RHEA:45620"/>
        <dbReference type="ChEBI" id="CHEBI:15377"/>
        <dbReference type="ChEBI" id="CHEBI:15378"/>
        <dbReference type="ChEBI" id="CHEBI:72860"/>
        <dbReference type="ChEBI" id="CHEBI:85298"/>
        <dbReference type="ChEBI" id="CHEBI:85304"/>
    </reaction>
    <physiologicalReaction direction="left-to-right" evidence="20">
        <dbReference type="Rhea" id="RHEA:45621"/>
    </physiologicalReaction>
</comment>
<comment type="catalytic activity">
    <reaction evidence="17">
        <text>N-hexanoyl-1-hexadecanoyl-2-(9Z,12Z-octadecadienoyl)-sn-glycero-3-phosphoethanolamine + H2O = N-hexanoyl ethanolamine + 1-hexadecanoyl-2-(9Z,12Z-octadecadienoyl)-sn-glycero-3-phosphate + H(+)</text>
        <dbReference type="Rhea" id="RHEA:45616"/>
        <dbReference type="ChEBI" id="CHEBI:15377"/>
        <dbReference type="ChEBI" id="CHEBI:15378"/>
        <dbReference type="ChEBI" id="CHEBI:72860"/>
        <dbReference type="ChEBI" id="CHEBI:85297"/>
        <dbReference type="ChEBI" id="CHEBI:85303"/>
    </reaction>
    <physiologicalReaction direction="left-to-right" evidence="17">
        <dbReference type="Rhea" id="RHEA:45617"/>
    </physiologicalReaction>
</comment>
<dbReference type="GO" id="GO:0009395">
    <property type="term" value="P:phospholipid catabolic process"/>
    <property type="evidence" value="ECO:0007669"/>
    <property type="project" value="UniProtKB-KW"/>
</dbReference>
<comment type="catalytic activity">
    <reaction evidence="13">
        <text>N-dodecanoyl-1,2-di-(9Z-octadecenoyl)-sn-glycero-3-phosphoethanolamine + H2O = N-dodecanoylethanolamine + 1,2-di-(9Z-octadecenoyl)-sn-glycero-3-phosphate + H(+)</text>
        <dbReference type="Rhea" id="RHEA:45556"/>
        <dbReference type="ChEBI" id="CHEBI:15377"/>
        <dbReference type="ChEBI" id="CHEBI:15378"/>
        <dbReference type="ChEBI" id="CHEBI:74546"/>
        <dbReference type="ChEBI" id="CHEBI:85263"/>
        <dbReference type="ChEBI" id="CHEBI:85294"/>
    </reaction>
    <physiologicalReaction direction="left-to-right" evidence="13">
        <dbReference type="Rhea" id="RHEA:45557"/>
    </physiologicalReaction>
</comment>
<evidence type="ECO:0000256" key="21">
    <source>
        <dbReference type="ARBA" id="ARBA00049023"/>
    </source>
</evidence>
<evidence type="ECO:0000256" key="20">
    <source>
        <dbReference type="ARBA" id="ARBA00048938"/>
    </source>
</evidence>
<keyword evidence="29" id="KW-1185">Reference proteome</keyword>
<feature type="binding site" evidence="24">
    <location>
        <position position="97"/>
    </location>
    <ligand>
        <name>Zn(2+)</name>
        <dbReference type="ChEBI" id="CHEBI:29105"/>
        <label>2</label>
    </ligand>
</feature>
<dbReference type="InterPro" id="IPR024884">
    <property type="entry name" value="NAPE-PLD"/>
</dbReference>
<feature type="binding site" evidence="24">
    <location>
        <position position="95"/>
    </location>
    <ligand>
        <name>Zn(2+)</name>
        <dbReference type="ChEBI" id="CHEBI:29105"/>
        <label>1</label>
    </ligand>
</feature>
<evidence type="ECO:0000256" key="3">
    <source>
        <dbReference type="ARBA" id="ARBA00012279"/>
    </source>
</evidence>
<accession>A0AAN8ABG3</accession>
<evidence type="ECO:0000256" key="14">
    <source>
        <dbReference type="ARBA" id="ARBA00048025"/>
    </source>
</evidence>
<dbReference type="GO" id="GO:0070291">
    <property type="term" value="P:N-acylethanolamine metabolic process"/>
    <property type="evidence" value="ECO:0007669"/>
    <property type="project" value="TreeGrafter"/>
</dbReference>
<keyword evidence="5" id="KW-0595">Phospholipid degradation</keyword>
<dbReference type="GO" id="GO:0070292">
    <property type="term" value="P:N-acylphosphatidylethanolamine metabolic process"/>
    <property type="evidence" value="ECO:0007669"/>
    <property type="project" value="TreeGrafter"/>
</dbReference>
<dbReference type="GO" id="GO:0008270">
    <property type="term" value="F:zinc ion binding"/>
    <property type="evidence" value="ECO:0007669"/>
    <property type="project" value="InterPro"/>
</dbReference>
<evidence type="ECO:0000256" key="19">
    <source>
        <dbReference type="ARBA" id="ARBA00048796"/>
    </source>
</evidence>
<keyword evidence="5" id="KW-1208">Phospholipid metabolism</keyword>
<comment type="catalytic activity">
    <reaction evidence="11">
        <text>N,1-diacyl-sn-glycero-3-phosphoethanolamine + H2O = an N-acylethanolamine + a 1-acyl-sn-glycero-3-phosphate + H(+)</text>
        <dbReference type="Rhea" id="RHEA:53164"/>
        <dbReference type="ChEBI" id="CHEBI:15377"/>
        <dbReference type="ChEBI" id="CHEBI:15378"/>
        <dbReference type="ChEBI" id="CHEBI:52640"/>
        <dbReference type="ChEBI" id="CHEBI:57970"/>
        <dbReference type="ChEBI" id="CHEBI:85216"/>
    </reaction>
    <physiologicalReaction direction="left-to-right" evidence="11">
        <dbReference type="Rhea" id="RHEA:53165"/>
    </physiologicalReaction>
</comment>
<comment type="similarity">
    <text evidence="1">Belongs to the NAPE-PLD family.</text>
</comment>
<dbReference type="SUPFAM" id="SSF56281">
    <property type="entry name" value="Metallo-hydrolase/oxidoreductase"/>
    <property type="match status" value="1"/>
</dbReference>
<comment type="function">
    <text evidence="6">D-type phospholipase that hydrolyzes N-acyl-phosphatidylethanolamines (NAPEs) to produce bioactive N-acylethanolamines/fatty acid ethanolamides (NAEs/FAEs) and phosphatidic acid. Cleaves the terminal phosphodiester bond of diacyl- and alkenylacyl-NAPEs, primarily playing a role in the generation of long-chain saturated and monounsaturated NAEs in the brain. May control NAPE homeostasis in dopaminergic neuron membranes and regulate neuron survival, partly through RAC1 activation. As a regulator of lipid metabolism in the adipose tissue, mediates the crosstalk between adipocytes, gut microbiota and immune cells to control body temperature and weight. In particular, regulates energy homeostasis by promoting cold-induced brown or beige adipocyte differentiation program to generate heat from fatty acids and glucose. Has limited D-type phospholipase activity toward N-acyl lyso-NAPEs.</text>
</comment>
<dbReference type="GO" id="GO:0070290">
    <property type="term" value="F:N-acylphosphatidylethanolamine-specific phospholipase D activity"/>
    <property type="evidence" value="ECO:0007669"/>
    <property type="project" value="UniProtKB-EC"/>
</dbReference>
<comment type="catalytic activity">
    <reaction evidence="19">
        <text>N-(5Z,8Z,11Z,14Z-eicosatetraenoyl)-1,2-diacyl-sn-glycero-3-phosphoethanolamine + H2O = N-(5Z,8Z,11Z,14Z-eicosatetraenoyl)-ethanolamine + a 1,2-diacyl-sn-glycero-3-phosphate + H(+)</text>
        <dbReference type="Rhea" id="RHEA:56548"/>
        <dbReference type="ChEBI" id="CHEBI:2700"/>
        <dbReference type="ChEBI" id="CHEBI:15377"/>
        <dbReference type="ChEBI" id="CHEBI:15378"/>
        <dbReference type="ChEBI" id="CHEBI:58608"/>
        <dbReference type="ChEBI" id="CHEBI:140532"/>
    </reaction>
    <physiologicalReaction direction="left-to-right" evidence="19">
        <dbReference type="Rhea" id="RHEA:56549"/>
    </physiologicalReaction>
</comment>
<evidence type="ECO:0000256" key="2">
    <source>
        <dbReference type="ARBA" id="ARBA00011543"/>
    </source>
</evidence>
<comment type="catalytic activity">
    <reaction evidence="8">
        <text>N-octadecanoyl-1,2-di-(9Z-octadecenoyl)-sn-glycero-3-phosphoethanolamine + H2O = N-octadecanoyl ethanolamine + 1,2-di-(9Z-octadecenoyl)-sn-glycero-3-phosphate + H(+)</text>
        <dbReference type="Rhea" id="RHEA:45536"/>
        <dbReference type="ChEBI" id="CHEBI:15377"/>
        <dbReference type="ChEBI" id="CHEBI:15378"/>
        <dbReference type="ChEBI" id="CHEBI:74546"/>
        <dbReference type="ChEBI" id="CHEBI:85292"/>
        <dbReference type="ChEBI" id="CHEBI:85299"/>
    </reaction>
    <physiologicalReaction direction="left-to-right" evidence="8">
        <dbReference type="Rhea" id="RHEA:45537"/>
    </physiologicalReaction>
</comment>
<feature type="binding site" evidence="24">
    <location>
        <position position="171"/>
    </location>
    <ligand>
        <name>Zn(2+)</name>
        <dbReference type="ChEBI" id="CHEBI:29105"/>
        <label>2</label>
    </ligand>
</feature>
<evidence type="ECO:0000256" key="7">
    <source>
        <dbReference type="ARBA" id="ARBA00047392"/>
    </source>
</evidence>
<feature type="domain" description="Metallo-beta-lactamase" evidence="27">
    <location>
        <begin position="76"/>
        <end position="231"/>
    </location>
</feature>
<evidence type="ECO:0000256" key="12">
    <source>
        <dbReference type="ARBA" id="ARBA00047759"/>
    </source>
</evidence>
<comment type="subunit">
    <text evidence="2">Homodimer. Bile acids promote the assembly of inactive monomers into an active dimer and enable catalysis.</text>
</comment>
<evidence type="ECO:0000256" key="17">
    <source>
        <dbReference type="ARBA" id="ARBA00048593"/>
    </source>
</evidence>
<evidence type="ECO:0000256" key="18">
    <source>
        <dbReference type="ARBA" id="ARBA00048630"/>
    </source>
</evidence>
<evidence type="ECO:0000256" key="10">
    <source>
        <dbReference type="ARBA" id="ARBA00047474"/>
    </source>
</evidence>
<organism evidence="28 29">
    <name type="scientific">Eleginops maclovinus</name>
    <name type="common">Patagonian blennie</name>
    <name type="synonym">Eleginus maclovinus</name>
    <dbReference type="NCBI Taxonomy" id="56733"/>
    <lineage>
        <taxon>Eukaryota</taxon>
        <taxon>Metazoa</taxon>
        <taxon>Chordata</taxon>
        <taxon>Craniata</taxon>
        <taxon>Vertebrata</taxon>
        <taxon>Euteleostomi</taxon>
        <taxon>Actinopterygii</taxon>
        <taxon>Neopterygii</taxon>
        <taxon>Teleostei</taxon>
        <taxon>Neoteleostei</taxon>
        <taxon>Acanthomorphata</taxon>
        <taxon>Eupercaria</taxon>
        <taxon>Perciformes</taxon>
        <taxon>Notothenioidei</taxon>
        <taxon>Eleginopidae</taxon>
        <taxon>Eleginops</taxon>
    </lineage>
</organism>
<comment type="catalytic activity">
    <reaction evidence="21">
        <text>1-O-(1Z-octadecenoyl)-2-(9Z-octadecenoyl)-sn-glycero-3-phospho-N-hexadecanoyl-ethanolamine + H2O = 1-O-(1Z-octadecenoyl)-2-(9Z-octadecenoyl)-sn-glycero-3-phosphate + N-hexadecanoylethanolamine + H(+)</text>
        <dbReference type="Rhea" id="RHEA:56464"/>
        <dbReference type="ChEBI" id="CHEBI:15377"/>
        <dbReference type="ChEBI" id="CHEBI:15378"/>
        <dbReference type="ChEBI" id="CHEBI:71464"/>
        <dbReference type="ChEBI" id="CHEBI:138663"/>
        <dbReference type="ChEBI" id="CHEBI:140452"/>
    </reaction>
    <physiologicalReaction direction="left-to-right" evidence="21">
        <dbReference type="Rhea" id="RHEA:56465"/>
    </physiologicalReaction>
</comment>
<feature type="region of interest" description="Disordered" evidence="26">
    <location>
        <begin position="55"/>
        <end position="75"/>
    </location>
</feature>
<dbReference type="PIRSF" id="PIRSF038896">
    <property type="entry name" value="NAPE-PLD"/>
    <property type="match status" value="1"/>
</dbReference>
<feature type="binding site" evidence="23">
    <location>
        <position position="96"/>
    </location>
    <ligand>
        <name>an N-acyl-1,2-diacyl-sn-glycero-3-phosphoethanolamine</name>
        <dbReference type="ChEBI" id="CHEBI:62537"/>
    </ligand>
</feature>
<evidence type="ECO:0000256" key="26">
    <source>
        <dbReference type="SAM" id="MobiDB-lite"/>
    </source>
</evidence>
<evidence type="ECO:0000256" key="9">
    <source>
        <dbReference type="ARBA" id="ARBA00047456"/>
    </source>
</evidence>
<feature type="binding site" evidence="24">
    <location>
        <position position="230"/>
    </location>
    <ligand>
        <name>Zn(2+)</name>
        <dbReference type="ChEBI" id="CHEBI:29105"/>
        <label>2</label>
    </ligand>
</feature>
<name>A0AAN8ABG3_ELEMC</name>
<comment type="cofactor">
    <cofactor evidence="24">
        <name>Zn(2+)</name>
        <dbReference type="ChEBI" id="CHEBI:29105"/>
    </cofactor>
    <text evidence="24">Binds 2 zinc divalent cations per subunit.</text>
</comment>
<evidence type="ECO:0000256" key="23">
    <source>
        <dbReference type="PIRSR" id="PIRSR038896-50"/>
    </source>
</evidence>
<keyword evidence="5" id="KW-0442">Lipid degradation</keyword>
<dbReference type="Proteomes" id="UP001346869">
    <property type="component" value="Unassembled WGS sequence"/>
</dbReference>
<dbReference type="PANTHER" id="PTHR15032">
    <property type="entry name" value="N-ACYL-PHOSPHATIDYLETHANOLAMINE-HYDROLYZING PHOSPHOLIPASE D"/>
    <property type="match status" value="1"/>
</dbReference>
<feature type="binding site" evidence="24">
    <location>
        <position position="171"/>
    </location>
    <ligand>
        <name>Zn(2+)</name>
        <dbReference type="ChEBI" id="CHEBI:29105"/>
        <label>1</label>
    </ligand>
</feature>
<comment type="caution">
    <text evidence="28">The sequence shown here is derived from an EMBL/GenBank/DDBJ whole genome shotgun (WGS) entry which is preliminary data.</text>
</comment>
<proteinExistence type="inferred from homology"/>
<dbReference type="GO" id="GO:0005737">
    <property type="term" value="C:cytoplasm"/>
    <property type="evidence" value="ECO:0007669"/>
    <property type="project" value="TreeGrafter"/>
</dbReference>
<comment type="catalytic activity">
    <reaction evidence="9">
        <text>N,1-dihexadecanoyl-sn-glycero-3-phosphoethanolamine + H2O = N-hexadecanoylethanolamine + 1-hexadecanoyl-sn-glycero-3-phosphate + H(+)</text>
        <dbReference type="Rhea" id="RHEA:45592"/>
        <dbReference type="ChEBI" id="CHEBI:15377"/>
        <dbReference type="ChEBI" id="CHEBI:15378"/>
        <dbReference type="ChEBI" id="CHEBI:57518"/>
        <dbReference type="ChEBI" id="CHEBI:71464"/>
        <dbReference type="ChEBI" id="CHEBI:85335"/>
    </reaction>
    <physiologicalReaction direction="left-to-right" evidence="9">
        <dbReference type="Rhea" id="RHEA:45593"/>
    </physiologicalReaction>
</comment>
<dbReference type="Pfam" id="PF12706">
    <property type="entry name" value="Lactamase_B_2"/>
    <property type="match status" value="1"/>
</dbReference>
<feature type="binding site" evidence="24">
    <location>
        <position position="140"/>
    </location>
    <ligand>
        <name>Zn(2+)</name>
        <dbReference type="ChEBI" id="CHEBI:29105"/>
        <label>1</label>
    </ligand>
</feature>
<evidence type="ECO:0000256" key="4">
    <source>
        <dbReference type="ARBA" id="ARBA00016017"/>
    </source>
</evidence>
<feature type="binding site" evidence="25">
    <location>
        <position position="235"/>
    </location>
    <ligand>
        <name>deoxycholate</name>
        <dbReference type="ChEBI" id="CHEBI:23614"/>
    </ligand>
</feature>
<feature type="binding site" evidence="24">
    <location>
        <position position="98"/>
    </location>
    <ligand>
        <name>Zn(2+)</name>
        <dbReference type="ChEBI" id="CHEBI:29105"/>
        <label>2</label>
    </ligand>
</feature>
<evidence type="ECO:0000313" key="28">
    <source>
        <dbReference type="EMBL" id="KAK5848832.1"/>
    </source>
</evidence>